<accession>A0AAV5CQS1</accession>
<reference evidence="3" key="2">
    <citation type="submission" date="2021-12" db="EMBL/GenBank/DDBJ databases">
        <title>Resequencing data analysis of finger millet.</title>
        <authorList>
            <person name="Hatakeyama M."/>
            <person name="Aluri S."/>
            <person name="Balachadran M.T."/>
            <person name="Sivarajan S.R."/>
            <person name="Poveda L."/>
            <person name="Shimizu-Inatsugi R."/>
            <person name="Schlapbach R."/>
            <person name="Sreeman S.M."/>
            <person name="Shimizu K.K."/>
        </authorList>
    </citation>
    <scope>NUCLEOTIDE SEQUENCE</scope>
</reference>
<gene>
    <name evidence="3" type="primary">ga17719</name>
    <name evidence="2" type="synonym">ga17472</name>
    <name evidence="2" type="ORF">PR202_ga17472</name>
    <name evidence="3" type="ORF">PR202_ga17719</name>
</gene>
<feature type="compositionally biased region" description="Basic residues" evidence="1">
    <location>
        <begin position="70"/>
        <end position="80"/>
    </location>
</feature>
<dbReference type="AlphaFoldDB" id="A0AAV5CQS1"/>
<evidence type="ECO:0000313" key="3">
    <source>
        <dbReference type="EMBL" id="GJN00530.1"/>
    </source>
</evidence>
<proteinExistence type="predicted"/>
<keyword evidence="4" id="KW-1185">Reference proteome</keyword>
<feature type="region of interest" description="Disordered" evidence="1">
    <location>
        <begin position="52"/>
        <end position="86"/>
    </location>
</feature>
<evidence type="ECO:0000313" key="2">
    <source>
        <dbReference type="EMBL" id="GJN00298.1"/>
    </source>
</evidence>
<organism evidence="3 4">
    <name type="scientific">Eleusine coracana subsp. coracana</name>
    <dbReference type="NCBI Taxonomy" id="191504"/>
    <lineage>
        <taxon>Eukaryota</taxon>
        <taxon>Viridiplantae</taxon>
        <taxon>Streptophyta</taxon>
        <taxon>Embryophyta</taxon>
        <taxon>Tracheophyta</taxon>
        <taxon>Spermatophyta</taxon>
        <taxon>Magnoliopsida</taxon>
        <taxon>Liliopsida</taxon>
        <taxon>Poales</taxon>
        <taxon>Poaceae</taxon>
        <taxon>PACMAD clade</taxon>
        <taxon>Chloridoideae</taxon>
        <taxon>Cynodonteae</taxon>
        <taxon>Eleusininae</taxon>
        <taxon>Eleusine</taxon>
    </lineage>
</organism>
<dbReference type="Proteomes" id="UP001054889">
    <property type="component" value="Unassembled WGS sequence"/>
</dbReference>
<dbReference type="EMBL" id="BQKI01000008">
    <property type="protein sequence ID" value="GJN00298.1"/>
    <property type="molecule type" value="Genomic_DNA"/>
</dbReference>
<name>A0AAV5CQS1_ELECO</name>
<comment type="caution">
    <text evidence="3">The sequence shown here is derived from an EMBL/GenBank/DDBJ whole genome shotgun (WGS) entry which is preliminary data.</text>
</comment>
<reference evidence="3" key="1">
    <citation type="journal article" date="2018" name="DNA Res.">
        <title>Multiple hybrid de novo genome assembly of finger millet, an orphan allotetraploid crop.</title>
        <authorList>
            <person name="Hatakeyama M."/>
            <person name="Aluri S."/>
            <person name="Balachadran M.T."/>
            <person name="Sivarajan S.R."/>
            <person name="Patrignani A."/>
            <person name="Gruter S."/>
            <person name="Poveda L."/>
            <person name="Shimizu-Inatsugi R."/>
            <person name="Baeten J."/>
            <person name="Francoijs K.J."/>
            <person name="Nataraja K.N."/>
            <person name="Reddy Y.A.N."/>
            <person name="Phadnis S."/>
            <person name="Ravikumar R.L."/>
            <person name="Schlapbach R."/>
            <person name="Sreeman S.M."/>
            <person name="Shimizu K.K."/>
        </authorList>
    </citation>
    <scope>NUCLEOTIDE SEQUENCE</scope>
</reference>
<protein>
    <submittedName>
        <fullName evidence="3">Uncharacterized protein</fullName>
    </submittedName>
</protein>
<sequence length="86" mass="9574">MPPQSHSTAPRRRSSWPCAPSTVKAKHGSSAFPGATRRPAECLLESSKPFTIPFAKKAQPINPTPSSSSRSHRKASKERHRREQRE</sequence>
<dbReference type="EMBL" id="BQKI01000008">
    <property type="protein sequence ID" value="GJN00530.1"/>
    <property type="molecule type" value="Genomic_DNA"/>
</dbReference>
<feature type="region of interest" description="Disordered" evidence="1">
    <location>
        <begin position="1"/>
        <end position="35"/>
    </location>
</feature>
<evidence type="ECO:0000256" key="1">
    <source>
        <dbReference type="SAM" id="MobiDB-lite"/>
    </source>
</evidence>
<evidence type="ECO:0000313" key="4">
    <source>
        <dbReference type="Proteomes" id="UP001054889"/>
    </source>
</evidence>